<organism evidence="2 3">
    <name type="scientific">Methylibium petroleiphilum (strain ATCC BAA-1232 / LMG 22953 / PM1)</name>
    <dbReference type="NCBI Taxonomy" id="420662"/>
    <lineage>
        <taxon>Bacteria</taxon>
        <taxon>Pseudomonadati</taxon>
        <taxon>Pseudomonadota</taxon>
        <taxon>Betaproteobacteria</taxon>
        <taxon>Burkholderiales</taxon>
        <taxon>Sphaerotilaceae</taxon>
        <taxon>Methylibium</taxon>
    </lineage>
</organism>
<gene>
    <name evidence="2" type="ordered locus">Mpe_B0508</name>
</gene>
<dbReference type="AlphaFoldDB" id="A2SNZ1"/>
<dbReference type="Proteomes" id="UP000000366">
    <property type="component" value="Plasmid RPME01"/>
</dbReference>
<geneLocation type="plasmid" evidence="2 3">
    <name>RPME01</name>
</geneLocation>
<evidence type="ECO:0000313" key="2">
    <source>
        <dbReference type="EMBL" id="ABM97280.1"/>
    </source>
</evidence>
<feature type="region of interest" description="Disordered" evidence="1">
    <location>
        <begin position="204"/>
        <end position="223"/>
    </location>
</feature>
<reference evidence="2 3" key="1">
    <citation type="journal article" date="2007" name="J. Bacteriol.">
        <title>Whole-genome analysis of the methyl tert-butyl ether-degrading beta-proteobacterium Methylibium petroleiphilum PM1.</title>
        <authorList>
            <person name="Kane S.R."/>
            <person name="Chakicherla A.Y."/>
            <person name="Chain P.S.G."/>
            <person name="Schmidt R."/>
            <person name="Shin M.W."/>
            <person name="Legler T.C."/>
            <person name="Scow K.M."/>
            <person name="Larimer F.W."/>
            <person name="Lucas S.M."/>
            <person name="Richardson P.M."/>
            <person name="Hristova K.R."/>
        </authorList>
    </citation>
    <scope>NUCLEOTIDE SEQUENCE [LARGE SCALE GENOMIC DNA]</scope>
    <source>
        <strain evidence="3">ATCC BAA-1232 / LMG 22953 / PM1</strain>
        <plasmid evidence="2 3">RPME01</plasmid>
    </source>
</reference>
<dbReference type="KEGG" id="mpt:Mpe_B0508"/>
<evidence type="ECO:0000256" key="1">
    <source>
        <dbReference type="SAM" id="MobiDB-lite"/>
    </source>
</evidence>
<keyword evidence="2" id="KW-0614">Plasmid</keyword>
<name>A2SNZ1_METPP</name>
<keyword evidence="3" id="KW-1185">Reference proteome</keyword>
<dbReference type="HOGENOM" id="CLU_1238985_0_0_4"/>
<dbReference type="EMBL" id="CP000556">
    <property type="protein sequence ID" value="ABM97280.1"/>
    <property type="molecule type" value="Genomic_DNA"/>
</dbReference>
<sequence length="223" mass="24730">MGLHAVIDLGLADKVAEEGRCLRGEHVIPFVSMASVDRPAPDQLMGHLHARRLASDTLPKAVERNAEFSGLPTQFHYREHLAACPRPSMPSKKLRSGACSQRWRKNDFGGAPGLGRPLRDRLLAPSLRWNGNVWIRADCRAFRCTPVRTTLNAAMPDSVDALLTRSAARRTDRPALIVDVHRWGFAELRLRCIIVAVGARRGAPPRQFNGNQGGRGRTDRHLT</sequence>
<protein>
    <submittedName>
        <fullName evidence="2">Uncharacterized protein</fullName>
    </submittedName>
</protein>
<accession>A2SNZ1</accession>
<evidence type="ECO:0000313" key="3">
    <source>
        <dbReference type="Proteomes" id="UP000000366"/>
    </source>
</evidence>
<proteinExistence type="predicted"/>